<dbReference type="Gene3D" id="3.40.50.1820">
    <property type="entry name" value="alpha/beta hydrolase"/>
    <property type="match status" value="1"/>
</dbReference>
<dbReference type="KEGG" id="tio:INP52_01050"/>
<dbReference type="EMBL" id="CP063767">
    <property type="protein sequence ID" value="QOY60838.1"/>
    <property type="molecule type" value="Genomic_DNA"/>
</dbReference>
<reference evidence="1 2" key="1">
    <citation type="submission" date="2020-10" db="EMBL/GenBank/DDBJ databases">
        <title>Olsenella immobilis sp.nov., isolated from the mud in a fermentation cellar used for the production of Chinese strong-flavoured liquor.</title>
        <authorList>
            <person name="Lu L."/>
        </authorList>
    </citation>
    <scope>NUCLEOTIDE SEQUENCE [LARGE SCALE GENOMIC DNA]</scope>
    <source>
        <strain evidence="1 2">LZLJ-2</strain>
    </source>
</reference>
<keyword evidence="2" id="KW-1185">Reference proteome</keyword>
<evidence type="ECO:0000313" key="1">
    <source>
        <dbReference type="EMBL" id="QOY60838.1"/>
    </source>
</evidence>
<sequence>MDLFSYLERELATFDERPLGPVDSAALSQICMVDGVGVIPGASGHSTDAPSQSRAIGRLTERWRARRVPSVRFCDLFRAELFEGMFRGLTPERVKHELAALVASPRFRDLRLCDYTSVMDGAAHVQFSATTFVWHGRRRDSDFAYMAFRGTDNSLVGWRENFDMAVEPPVPAQRLAVDYLEDVARHLPARLYVGGHSKGGNLATYAALRCSEGIRARIERVFDHDGPGFKPGFASAGEFERLAGRIHRTVPEESVVGMIMETPAPTLVVRSTARGIDQHSIFTWEVSGDDFAYADGLSDGALLTHDVLAEWLDSLTDAEEPRVVEALFRAIDASGVTDARQVFSGDARPVALVVEAARTMSHETRDVLVPALSRLAAITARRALQRR</sequence>
<evidence type="ECO:0000313" key="2">
    <source>
        <dbReference type="Proteomes" id="UP000593735"/>
    </source>
</evidence>
<protein>
    <submittedName>
        <fullName evidence="1">DUF2974 domain-containing protein</fullName>
    </submittedName>
</protein>
<dbReference type="SUPFAM" id="SSF53474">
    <property type="entry name" value="alpha/beta-Hydrolases"/>
    <property type="match status" value="1"/>
</dbReference>
<dbReference type="Proteomes" id="UP000593735">
    <property type="component" value="Chromosome"/>
</dbReference>
<organism evidence="1 2">
    <name type="scientific">Thermophilibacter immobilis</name>
    <dbReference type="NCBI Taxonomy" id="2779519"/>
    <lineage>
        <taxon>Bacteria</taxon>
        <taxon>Bacillati</taxon>
        <taxon>Actinomycetota</taxon>
        <taxon>Coriobacteriia</taxon>
        <taxon>Coriobacteriales</taxon>
        <taxon>Atopobiaceae</taxon>
        <taxon>Thermophilibacter</taxon>
    </lineage>
</organism>
<dbReference type="RefSeq" id="WP_194371631.1">
    <property type="nucleotide sequence ID" value="NZ_CP063767.1"/>
</dbReference>
<dbReference type="InterPro" id="IPR024499">
    <property type="entry name" value="Mbeg1-like"/>
</dbReference>
<proteinExistence type="predicted"/>
<dbReference type="Pfam" id="PF11187">
    <property type="entry name" value="Mbeg1-like"/>
    <property type="match status" value="1"/>
</dbReference>
<accession>A0A7S7M907</accession>
<gene>
    <name evidence="1" type="ORF">INP52_01050</name>
</gene>
<name>A0A7S7M907_9ACTN</name>
<dbReference type="InterPro" id="IPR029058">
    <property type="entry name" value="AB_hydrolase_fold"/>
</dbReference>
<dbReference type="AlphaFoldDB" id="A0A7S7M907"/>